<dbReference type="PANTHER" id="PTHR34219">
    <property type="entry name" value="IRON-REGULATED INNER MEMBRANE PROTEIN-RELATED"/>
    <property type="match status" value="1"/>
</dbReference>
<proteinExistence type="predicted"/>
<name>A0AA41Z8Q8_9SPHN</name>
<keyword evidence="1" id="KW-1133">Transmembrane helix</keyword>
<feature type="transmembrane region" description="Helical" evidence="1">
    <location>
        <begin position="323"/>
        <end position="350"/>
    </location>
</feature>
<dbReference type="InterPro" id="IPR005625">
    <property type="entry name" value="PepSY-ass_TM"/>
</dbReference>
<dbReference type="Pfam" id="PF03929">
    <property type="entry name" value="PepSY_TM"/>
    <property type="match status" value="1"/>
</dbReference>
<dbReference type="RefSeq" id="WP_265268744.1">
    <property type="nucleotide sequence ID" value="NZ_JANFAV010000005.1"/>
</dbReference>
<dbReference type="Proteomes" id="UP001165565">
    <property type="component" value="Unassembled WGS sequence"/>
</dbReference>
<comment type="caution">
    <text evidence="2">The sequence shown here is derived from an EMBL/GenBank/DDBJ whole genome shotgun (WGS) entry which is preliminary data.</text>
</comment>
<keyword evidence="1" id="KW-0812">Transmembrane</keyword>
<accession>A0AA41Z8Q8</accession>
<gene>
    <name evidence="2" type="ORF">NEE01_09235</name>
</gene>
<reference evidence="2" key="1">
    <citation type="submission" date="2022-06" db="EMBL/GenBank/DDBJ databases">
        <title>Sphingomonas sp. nov. isolated from rhizosphere soil of tomato.</title>
        <authorList>
            <person name="Dong H."/>
            <person name="Gao R."/>
        </authorList>
    </citation>
    <scope>NUCLEOTIDE SEQUENCE</scope>
    <source>
        <strain evidence="2">MMSM24</strain>
    </source>
</reference>
<sequence>MNKLAMRRMWFQVHKWIGLLLAVAIIPLSLSGAALVWHDALDQAVNPQRYAVSGDNLLAPEVYVAAARPRLTAGEAIAQLTLPAEHGMPVVVAAARPGKTQAGPPARTMVYLDPATARVLDVADSRNGLVRTLHVLHGSLLLPGVGRTIVGWIGVAMAFSCFTGLWLWWPTVGRWARGLRWRRHNNTDTNLHYLTGFWIALPLFILSLTGAWISFPAFFGGLVGEAPRRPPVDRSAKPLAAPALALGTVVERAVSVGKGELRSITWPTNKRADWTLAFAQGERTANVTVGDDSGIAAAAPQRGPQNNVARWMRRIHDGTDMGALWQVIIFLGGVIPALLGVTGVIMWWRARGWKAELKRRQQVARETAFAAK</sequence>
<protein>
    <submittedName>
        <fullName evidence="2">PepSY domain-containing protein</fullName>
    </submittedName>
</protein>
<dbReference type="AlphaFoldDB" id="A0AA41Z8Q8"/>
<feature type="transmembrane region" description="Helical" evidence="1">
    <location>
        <begin position="149"/>
        <end position="169"/>
    </location>
</feature>
<dbReference type="EMBL" id="JANFAV010000005">
    <property type="protein sequence ID" value="MCW6534968.1"/>
    <property type="molecule type" value="Genomic_DNA"/>
</dbReference>
<keyword evidence="1" id="KW-0472">Membrane</keyword>
<evidence type="ECO:0000313" key="2">
    <source>
        <dbReference type="EMBL" id="MCW6534968.1"/>
    </source>
</evidence>
<organism evidence="2 3">
    <name type="scientific">Sphingomonas lycopersici</name>
    <dbReference type="NCBI Taxonomy" id="2951807"/>
    <lineage>
        <taxon>Bacteria</taxon>
        <taxon>Pseudomonadati</taxon>
        <taxon>Pseudomonadota</taxon>
        <taxon>Alphaproteobacteria</taxon>
        <taxon>Sphingomonadales</taxon>
        <taxon>Sphingomonadaceae</taxon>
        <taxon>Sphingomonas</taxon>
    </lineage>
</organism>
<evidence type="ECO:0000313" key="3">
    <source>
        <dbReference type="Proteomes" id="UP001165565"/>
    </source>
</evidence>
<feature type="transmembrane region" description="Helical" evidence="1">
    <location>
        <begin position="190"/>
        <end position="213"/>
    </location>
</feature>
<keyword evidence="3" id="KW-1185">Reference proteome</keyword>
<evidence type="ECO:0000256" key="1">
    <source>
        <dbReference type="SAM" id="Phobius"/>
    </source>
</evidence>